<dbReference type="Proteomes" id="UP000550787">
    <property type="component" value="Unassembled WGS sequence"/>
</dbReference>
<dbReference type="GO" id="GO:0008714">
    <property type="term" value="F:AMP nucleosidase activity"/>
    <property type="evidence" value="ECO:0007669"/>
    <property type="project" value="UniProtKB-EC"/>
</dbReference>
<evidence type="ECO:0000313" key="5">
    <source>
        <dbReference type="Proteomes" id="UP000550787"/>
    </source>
</evidence>
<dbReference type="GO" id="GO:0005829">
    <property type="term" value="C:cytosol"/>
    <property type="evidence" value="ECO:0007669"/>
    <property type="project" value="TreeGrafter"/>
</dbReference>
<dbReference type="AlphaFoldDB" id="A0A7W4I8I8"/>
<reference evidence="4 5" key="1">
    <citation type="submission" date="2020-04" db="EMBL/GenBank/DDBJ databases">
        <title>Description of novel Gluconacetobacter.</title>
        <authorList>
            <person name="Sombolestani A."/>
        </authorList>
    </citation>
    <scope>NUCLEOTIDE SEQUENCE [LARGE SCALE GENOMIC DNA]</scope>
    <source>
        <strain evidence="4 5">LMG 7603</strain>
    </source>
</reference>
<dbReference type="NCBIfam" id="TIGR00730">
    <property type="entry name" value="Rossman fold protein, TIGR00730 family"/>
    <property type="match status" value="1"/>
</dbReference>
<evidence type="ECO:0000256" key="3">
    <source>
        <dbReference type="RuleBase" id="RU363015"/>
    </source>
</evidence>
<dbReference type="Pfam" id="PF03641">
    <property type="entry name" value="Lysine_decarbox"/>
    <property type="match status" value="1"/>
</dbReference>
<evidence type="ECO:0000313" key="4">
    <source>
        <dbReference type="EMBL" id="MBB2158167.1"/>
    </source>
</evidence>
<sequence length="193" mass="20456">MSVAAVAVFCGSRFGARPDFLATAREMGTSLGQAGMRLVYGGGDVGLMGAVADATLAAGGLVSGVIPTFLQAREVMHDGVTDLTVTDSMHSRKQLMFARADAFVVLPGGLGTFDETMEILTWRQLKLHDKPIFVVNVAGWADPMLAMLHAAVQNGFAEDAALNLFEVVPDVATTMDRLRTTVRGPATEDVSRL</sequence>
<proteinExistence type="inferred from homology"/>
<accession>A0A7W4I8I8</accession>
<comment type="similarity">
    <text evidence="2 3">Belongs to the LOG family.</text>
</comment>
<comment type="catalytic activity">
    <reaction evidence="1">
        <text>AMP + H2O = D-ribose 5-phosphate + adenine</text>
        <dbReference type="Rhea" id="RHEA:20129"/>
        <dbReference type="ChEBI" id="CHEBI:15377"/>
        <dbReference type="ChEBI" id="CHEBI:16708"/>
        <dbReference type="ChEBI" id="CHEBI:78346"/>
        <dbReference type="ChEBI" id="CHEBI:456215"/>
        <dbReference type="EC" id="3.2.2.4"/>
    </reaction>
</comment>
<dbReference type="SUPFAM" id="SSF102405">
    <property type="entry name" value="MCP/YpsA-like"/>
    <property type="match status" value="1"/>
</dbReference>
<comment type="caution">
    <text evidence="4">The sequence shown here is derived from an EMBL/GenBank/DDBJ whole genome shotgun (WGS) entry which is preliminary data.</text>
</comment>
<dbReference type="RefSeq" id="WP_012224556.1">
    <property type="nucleotide sequence ID" value="NZ_JABEQG010000061.1"/>
</dbReference>
<gene>
    <name evidence="4" type="ORF">HLH33_18005</name>
</gene>
<keyword evidence="3" id="KW-0203">Cytokinin biosynthesis</keyword>
<name>A0A7W4I8I8_GLUDI</name>
<dbReference type="InterPro" id="IPR005269">
    <property type="entry name" value="LOG"/>
</dbReference>
<dbReference type="Gene3D" id="3.40.50.450">
    <property type="match status" value="1"/>
</dbReference>
<dbReference type="PANTHER" id="PTHR31223">
    <property type="entry name" value="LOG FAMILY PROTEIN YJL055W"/>
    <property type="match status" value="1"/>
</dbReference>
<dbReference type="EMBL" id="JABEQG010000061">
    <property type="protein sequence ID" value="MBB2158167.1"/>
    <property type="molecule type" value="Genomic_DNA"/>
</dbReference>
<dbReference type="EC" id="3.2.2.n1" evidence="3"/>
<dbReference type="GO" id="GO:0009691">
    <property type="term" value="P:cytokinin biosynthetic process"/>
    <property type="evidence" value="ECO:0007669"/>
    <property type="project" value="UniProtKB-UniRule"/>
</dbReference>
<dbReference type="InterPro" id="IPR031100">
    <property type="entry name" value="LOG_fam"/>
</dbReference>
<protein>
    <recommendedName>
        <fullName evidence="3">Cytokinin riboside 5'-monophosphate phosphoribohydrolase</fullName>
        <ecNumber evidence="3">3.2.2.n1</ecNumber>
    </recommendedName>
</protein>
<organism evidence="4 5">
    <name type="scientific">Gluconacetobacter diazotrophicus</name>
    <name type="common">Acetobacter diazotrophicus</name>
    <dbReference type="NCBI Taxonomy" id="33996"/>
    <lineage>
        <taxon>Bacteria</taxon>
        <taxon>Pseudomonadati</taxon>
        <taxon>Pseudomonadota</taxon>
        <taxon>Alphaproteobacteria</taxon>
        <taxon>Acetobacterales</taxon>
        <taxon>Acetobacteraceae</taxon>
        <taxon>Gluconacetobacter</taxon>
    </lineage>
</organism>
<evidence type="ECO:0000256" key="1">
    <source>
        <dbReference type="ARBA" id="ARBA00000274"/>
    </source>
</evidence>
<dbReference type="PANTHER" id="PTHR31223:SF70">
    <property type="entry name" value="LOG FAMILY PROTEIN YJL055W"/>
    <property type="match status" value="1"/>
</dbReference>
<keyword evidence="3" id="KW-0378">Hydrolase</keyword>
<evidence type="ECO:0000256" key="2">
    <source>
        <dbReference type="ARBA" id="ARBA00006763"/>
    </source>
</evidence>
<dbReference type="OMA" id="HQKPIGL"/>